<dbReference type="PROSITE" id="PS50109">
    <property type="entry name" value="HIS_KIN"/>
    <property type="match status" value="1"/>
</dbReference>
<dbReference type="PROSITE" id="PS50005">
    <property type="entry name" value="TPR"/>
    <property type="match status" value="4"/>
</dbReference>
<feature type="repeat" description="TPR" evidence="7">
    <location>
        <begin position="129"/>
        <end position="162"/>
    </location>
</feature>
<feature type="repeat" description="TPR" evidence="7">
    <location>
        <begin position="89"/>
        <end position="122"/>
    </location>
</feature>
<dbReference type="Gene3D" id="1.10.287.130">
    <property type="match status" value="1"/>
</dbReference>
<comment type="catalytic activity">
    <reaction evidence="1">
        <text>ATP + protein L-histidine = ADP + protein N-phospho-L-histidine.</text>
        <dbReference type="EC" id="2.7.13.3"/>
    </reaction>
</comment>
<keyword evidence="6" id="KW-0902">Two-component regulatory system</keyword>
<evidence type="ECO:0000256" key="4">
    <source>
        <dbReference type="ARBA" id="ARBA00022679"/>
    </source>
</evidence>
<gene>
    <name evidence="11" type="ORF">HQ865_18370</name>
</gene>
<evidence type="ECO:0000259" key="10">
    <source>
        <dbReference type="PROSITE" id="PS50109"/>
    </source>
</evidence>
<evidence type="ECO:0000313" key="11">
    <source>
        <dbReference type="EMBL" id="QKJ31646.1"/>
    </source>
</evidence>
<dbReference type="InterPro" id="IPR005467">
    <property type="entry name" value="His_kinase_dom"/>
</dbReference>
<keyword evidence="12" id="KW-1185">Reference proteome</keyword>
<dbReference type="InterPro" id="IPR003594">
    <property type="entry name" value="HATPase_dom"/>
</dbReference>
<feature type="domain" description="Histidine kinase" evidence="10">
    <location>
        <begin position="514"/>
        <end position="730"/>
    </location>
</feature>
<dbReference type="InterPro" id="IPR050736">
    <property type="entry name" value="Sensor_HK_Regulatory"/>
</dbReference>
<dbReference type="InterPro" id="IPR003661">
    <property type="entry name" value="HisK_dim/P_dom"/>
</dbReference>
<organism evidence="11 12">
    <name type="scientific">Mucilaginibacter mali</name>
    <dbReference type="NCBI Taxonomy" id="2740462"/>
    <lineage>
        <taxon>Bacteria</taxon>
        <taxon>Pseudomonadati</taxon>
        <taxon>Bacteroidota</taxon>
        <taxon>Sphingobacteriia</taxon>
        <taxon>Sphingobacteriales</taxon>
        <taxon>Sphingobacteriaceae</taxon>
        <taxon>Mucilaginibacter</taxon>
    </lineage>
</organism>
<name>A0A7D4Q2V1_9SPHI</name>
<dbReference type="Pfam" id="PF00515">
    <property type="entry name" value="TPR_1"/>
    <property type="match status" value="1"/>
</dbReference>
<dbReference type="Gene3D" id="1.25.40.10">
    <property type="entry name" value="Tetratricopeptide repeat domain"/>
    <property type="match status" value="2"/>
</dbReference>
<dbReference type="EC" id="2.7.13.3" evidence="2"/>
<dbReference type="InterPro" id="IPR019734">
    <property type="entry name" value="TPR_rpt"/>
</dbReference>
<evidence type="ECO:0000256" key="6">
    <source>
        <dbReference type="ARBA" id="ARBA00023012"/>
    </source>
</evidence>
<keyword evidence="8" id="KW-0472">Membrane</keyword>
<protein>
    <recommendedName>
        <fullName evidence="2">histidine kinase</fullName>
        <ecNumber evidence="2">2.7.13.3</ecNumber>
    </recommendedName>
</protein>
<feature type="transmembrane region" description="Helical" evidence="8">
    <location>
        <begin position="450"/>
        <end position="469"/>
    </location>
</feature>
<reference evidence="11 12" key="1">
    <citation type="submission" date="2020-05" db="EMBL/GenBank/DDBJ databases">
        <title>Mucilaginibacter mali sp. nov.</title>
        <authorList>
            <person name="Kim H.S."/>
            <person name="Lee K.C."/>
            <person name="Suh M.K."/>
            <person name="Kim J.-S."/>
            <person name="Han K.-I."/>
            <person name="Eom M.K."/>
            <person name="Shin Y.K."/>
            <person name="Lee J.-S."/>
        </authorList>
    </citation>
    <scope>NUCLEOTIDE SEQUENCE [LARGE SCALE GENOMIC DNA]</scope>
    <source>
        <strain evidence="11 12">G2-14</strain>
    </source>
</reference>
<feature type="repeat" description="TPR" evidence="7">
    <location>
        <begin position="169"/>
        <end position="202"/>
    </location>
</feature>
<evidence type="ECO:0000256" key="3">
    <source>
        <dbReference type="ARBA" id="ARBA00022553"/>
    </source>
</evidence>
<dbReference type="InterPro" id="IPR036097">
    <property type="entry name" value="HisK_dim/P_sf"/>
</dbReference>
<dbReference type="RefSeq" id="WP_173416305.1">
    <property type="nucleotide sequence ID" value="NZ_CP054139.1"/>
</dbReference>
<evidence type="ECO:0000256" key="7">
    <source>
        <dbReference type="PROSITE-ProRule" id="PRU00339"/>
    </source>
</evidence>
<feature type="signal peptide" evidence="9">
    <location>
        <begin position="1"/>
        <end position="20"/>
    </location>
</feature>
<dbReference type="SUPFAM" id="SSF48452">
    <property type="entry name" value="TPR-like"/>
    <property type="match status" value="2"/>
</dbReference>
<dbReference type="Gene3D" id="3.30.565.10">
    <property type="entry name" value="Histidine kinase-like ATPase, C-terminal domain"/>
    <property type="match status" value="1"/>
</dbReference>
<feature type="chain" id="PRO_5028831242" description="histidine kinase" evidence="9">
    <location>
        <begin position="21"/>
        <end position="730"/>
    </location>
</feature>
<dbReference type="Pfam" id="PF02518">
    <property type="entry name" value="HATPase_c"/>
    <property type="match status" value="1"/>
</dbReference>
<dbReference type="PRINTS" id="PR00344">
    <property type="entry name" value="BCTRLSENSOR"/>
</dbReference>
<dbReference type="SUPFAM" id="SSF55874">
    <property type="entry name" value="ATPase domain of HSP90 chaperone/DNA topoisomerase II/histidine kinase"/>
    <property type="match status" value="1"/>
</dbReference>
<feature type="repeat" description="TPR" evidence="7">
    <location>
        <begin position="249"/>
        <end position="282"/>
    </location>
</feature>
<keyword evidence="7" id="KW-0802">TPR repeat</keyword>
<dbReference type="Proteomes" id="UP000505355">
    <property type="component" value="Chromosome"/>
</dbReference>
<dbReference type="EMBL" id="CP054139">
    <property type="protein sequence ID" value="QKJ31646.1"/>
    <property type="molecule type" value="Genomic_DNA"/>
</dbReference>
<dbReference type="CDD" id="cd00082">
    <property type="entry name" value="HisKA"/>
    <property type="match status" value="1"/>
</dbReference>
<keyword evidence="5" id="KW-0418">Kinase</keyword>
<sequence>MKPVLLIFLFFNLICYSLFAFQTDHTTDSLKKLVAPFLNNPSQKADTVIINRLNHIANDYYEESPDSTFYYSGLAIRLSKQLGYKKGLADGYSQIADVYSFRGDYQTAAINFNTALRLYRQTHDLYGCSEAYIGLGSVRDYLGDYKQAILYYDSALTIRQQTGSERKLAECYNIIGVTYDNMGEYSKALDCYFKALSISIKHKDELSAADNYCNIGVVMQHLELYPKALSYANTALNIWLRLNDTQGISTAWLNIGEALMAQKNYEKAKLYFDKAAAIFYRMKDQEGISLLYYDLGLYKYHQRQPDSALYYLRQSLQLASRHKLKYNKANAYLGFAQVYNQEKDFGNAHIYALLCQNVANSIGTLNLKAEAALQLSIALAGLGRFEEAYHQRVSYHQLSDSLKNDENVQELISYNLEVDFKKKQAGIAIQQRKKEALYKQQIAEQNQTNLIGTLVIAALLIMVVIYYRGRRKQQRINKLLAESNRAVLLQKTDLDKQAENLNELNTLKDRLIALLAHDLRAPISTLRGLFALMSDNAITHEELVEMVPHVVNKLDHTSDFLDTLLHWVNSQVSQSTDNIKVFNLPDVVNTELLYMGDQLKQKNIGTRVNIAPDVMAYADPNSIRIVIHNILTNAVKFSGRDTVIEIAGQMNDDGTTVLTIKDKGIGMSSEQLSSLFKSKVNSFPGTENEVGTGMGLFFCKDLVEKHSGHIWAKSTLGQGTELGFSLPTHH</sequence>
<proteinExistence type="predicted"/>
<dbReference type="InterPro" id="IPR004358">
    <property type="entry name" value="Sig_transdc_His_kin-like_C"/>
</dbReference>
<evidence type="ECO:0000256" key="8">
    <source>
        <dbReference type="SAM" id="Phobius"/>
    </source>
</evidence>
<keyword evidence="9" id="KW-0732">Signal</keyword>
<keyword evidence="4" id="KW-0808">Transferase</keyword>
<keyword evidence="8" id="KW-0812">Transmembrane</keyword>
<dbReference type="PANTHER" id="PTHR43711:SF28">
    <property type="entry name" value="SENSOR HISTIDINE KINASE YXDK"/>
    <property type="match status" value="1"/>
</dbReference>
<evidence type="ECO:0000256" key="2">
    <source>
        <dbReference type="ARBA" id="ARBA00012438"/>
    </source>
</evidence>
<dbReference type="AlphaFoldDB" id="A0A7D4Q2V1"/>
<dbReference type="SUPFAM" id="SSF47384">
    <property type="entry name" value="Homodimeric domain of signal transducing histidine kinase"/>
    <property type="match status" value="1"/>
</dbReference>
<evidence type="ECO:0000256" key="9">
    <source>
        <dbReference type="SAM" id="SignalP"/>
    </source>
</evidence>
<dbReference type="Pfam" id="PF13424">
    <property type="entry name" value="TPR_12"/>
    <property type="match status" value="2"/>
</dbReference>
<dbReference type="KEGG" id="mmab:HQ865_18370"/>
<keyword evidence="3" id="KW-0597">Phosphoprotein</keyword>
<dbReference type="PANTHER" id="PTHR43711">
    <property type="entry name" value="TWO-COMPONENT HISTIDINE KINASE"/>
    <property type="match status" value="1"/>
</dbReference>
<evidence type="ECO:0000256" key="5">
    <source>
        <dbReference type="ARBA" id="ARBA00022777"/>
    </source>
</evidence>
<keyword evidence="8" id="KW-1133">Transmembrane helix</keyword>
<dbReference type="InterPro" id="IPR011990">
    <property type="entry name" value="TPR-like_helical_dom_sf"/>
</dbReference>
<evidence type="ECO:0000256" key="1">
    <source>
        <dbReference type="ARBA" id="ARBA00000085"/>
    </source>
</evidence>
<dbReference type="InterPro" id="IPR036890">
    <property type="entry name" value="HATPase_C_sf"/>
</dbReference>
<dbReference type="SMART" id="SM00387">
    <property type="entry name" value="HATPase_c"/>
    <property type="match status" value="1"/>
</dbReference>
<dbReference type="SMART" id="SM00028">
    <property type="entry name" value="TPR"/>
    <property type="match status" value="6"/>
</dbReference>
<dbReference type="GO" id="GO:0000155">
    <property type="term" value="F:phosphorelay sensor kinase activity"/>
    <property type="evidence" value="ECO:0007669"/>
    <property type="project" value="InterPro"/>
</dbReference>
<accession>A0A7D4Q2V1</accession>
<evidence type="ECO:0000313" key="12">
    <source>
        <dbReference type="Proteomes" id="UP000505355"/>
    </source>
</evidence>